<dbReference type="Pfam" id="PF19127">
    <property type="entry name" value="Choline_bind_3"/>
    <property type="match status" value="2"/>
</dbReference>
<evidence type="ECO:0000313" key="5">
    <source>
        <dbReference type="EMBL" id="MBL4932631.1"/>
    </source>
</evidence>
<feature type="domain" description="Transglutaminase-like" evidence="4">
    <location>
        <begin position="187"/>
        <end position="241"/>
    </location>
</feature>
<dbReference type="GO" id="GO:0005737">
    <property type="term" value="C:cytoplasm"/>
    <property type="evidence" value="ECO:0007669"/>
    <property type="project" value="TreeGrafter"/>
</dbReference>
<dbReference type="Gene3D" id="3.10.620.30">
    <property type="match status" value="1"/>
</dbReference>
<sequence>MKLFKKISLALISVITMVALGTSPTFAAEKNNTIVITNYSERSFSTSSSYVRNPKLEYALYIGIRNNAKSIDVTSYTKDDNLAMEAYFEVLFQHPELFNGAGRVYAYTTKVGETVIKLEIEPTYLLTADDYLVEKKQFDAKVNSIYSSIITNNMSQLQKEKAIHDYIVKNTSYDDYDFNSSHSAYGVIKYNEAVCEGYAKAMKLFMDKAGIECDIVPSHKINHAWNRVRINGKYYQVDATWDDPVPDQGNTVHYNYFNLSDSQMQSTHALDPDTILINRNGWVMGDYGAWNYYDQTTGMRKTGWLLNNTKWYYFDASGSMKTGWTKVGTTYYYMDASGIMKTGWVKVGSTFYYMDNTGAMKSGWNKVGNSYYYMDSTGAMKTGWIQLSGKWYYLASSGAMKTGWVSLSNHWYYFYSNGTMAVNTTIGGHKIGSNGVML</sequence>
<feature type="repeat" description="Cell wall-binding" evidence="2">
    <location>
        <begin position="381"/>
        <end position="400"/>
    </location>
</feature>
<dbReference type="InterPro" id="IPR038765">
    <property type="entry name" value="Papain-like_cys_pep_sf"/>
</dbReference>
<evidence type="ECO:0000313" key="6">
    <source>
        <dbReference type="Proteomes" id="UP000623681"/>
    </source>
</evidence>
<dbReference type="InterPro" id="IPR002931">
    <property type="entry name" value="Transglutaminase-like"/>
</dbReference>
<dbReference type="InterPro" id="IPR052557">
    <property type="entry name" value="CAP/Cytokinesis_protein"/>
</dbReference>
<proteinExistence type="predicted"/>
<protein>
    <recommendedName>
        <fullName evidence="4">Transglutaminase-like domain-containing protein</fullName>
    </recommendedName>
</protein>
<feature type="signal peptide" evidence="3">
    <location>
        <begin position="1"/>
        <end position="27"/>
    </location>
</feature>
<dbReference type="Pfam" id="PF01841">
    <property type="entry name" value="Transglut_core"/>
    <property type="match status" value="1"/>
</dbReference>
<dbReference type="PROSITE" id="PS51170">
    <property type="entry name" value="CW"/>
    <property type="match status" value="6"/>
</dbReference>
<evidence type="ECO:0000259" key="4">
    <source>
        <dbReference type="SMART" id="SM00460"/>
    </source>
</evidence>
<feature type="repeat" description="Cell wall-binding" evidence="2">
    <location>
        <begin position="301"/>
        <end position="320"/>
    </location>
</feature>
<dbReference type="SUPFAM" id="SSF69360">
    <property type="entry name" value="Cell wall binding repeat"/>
    <property type="match status" value="1"/>
</dbReference>
<feature type="repeat" description="Cell wall-binding" evidence="2">
    <location>
        <begin position="341"/>
        <end position="360"/>
    </location>
</feature>
<reference evidence="5" key="1">
    <citation type="submission" date="2021-01" db="EMBL/GenBank/DDBJ databases">
        <title>Genome public.</title>
        <authorList>
            <person name="Liu C."/>
            <person name="Sun Q."/>
        </authorList>
    </citation>
    <scope>NUCLEOTIDE SEQUENCE</scope>
    <source>
        <strain evidence="5">YIM B02565</strain>
    </source>
</reference>
<feature type="repeat" description="Cell wall-binding" evidence="2">
    <location>
        <begin position="321"/>
        <end position="340"/>
    </location>
</feature>
<dbReference type="PANTHER" id="PTHR46333:SF2">
    <property type="entry name" value="CYTOKINESIS PROTEIN 3"/>
    <property type="match status" value="1"/>
</dbReference>
<accession>A0A937FJF1</accession>
<feature type="repeat" description="Cell wall-binding" evidence="2">
    <location>
        <begin position="361"/>
        <end position="380"/>
    </location>
</feature>
<dbReference type="Proteomes" id="UP000623681">
    <property type="component" value="Unassembled WGS sequence"/>
</dbReference>
<dbReference type="RefSeq" id="WP_202767975.1">
    <property type="nucleotide sequence ID" value="NZ_JAESWA010000022.1"/>
</dbReference>
<dbReference type="Pfam" id="PF01473">
    <property type="entry name" value="Choline_bind_1"/>
    <property type="match status" value="1"/>
</dbReference>
<dbReference type="PANTHER" id="PTHR46333">
    <property type="entry name" value="CYTOKINESIS PROTEIN 3"/>
    <property type="match status" value="1"/>
</dbReference>
<gene>
    <name evidence="5" type="ORF">JK634_12480</name>
</gene>
<feature type="repeat" description="Cell wall-binding" evidence="2">
    <location>
        <begin position="401"/>
        <end position="420"/>
    </location>
</feature>
<evidence type="ECO:0000256" key="3">
    <source>
        <dbReference type="SAM" id="SignalP"/>
    </source>
</evidence>
<organism evidence="5 6">
    <name type="scientific">Clostridium paridis</name>
    <dbReference type="NCBI Taxonomy" id="2803863"/>
    <lineage>
        <taxon>Bacteria</taxon>
        <taxon>Bacillati</taxon>
        <taxon>Bacillota</taxon>
        <taxon>Clostridia</taxon>
        <taxon>Eubacteriales</taxon>
        <taxon>Clostridiaceae</taxon>
        <taxon>Clostridium</taxon>
    </lineage>
</organism>
<dbReference type="SMART" id="SM00460">
    <property type="entry name" value="TGc"/>
    <property type="match status" value="1"/>
</dbReference>
<dbReference type="InterPro" id="IPR018337">
    <property type="entry name" value="Cell_wall/Cho-bd_repeat"/>
</dbReference>
<feature type="chain" id="PRO_5036908055" description="Transglutaminase-like domain-containing protein" evidence="3">
    <location>
        <begin position="28"/>
        <end position="438"/>
    </location>
</feature>
<dbReference type="Gene3D" id="2.10.270.10">
    <property type="entry name" value="Cholin Binding"/>
    <property type="match status" value="2"/>
</dbReference>
<evidence type="ECO:0000256" key="1">
    <source>
        <dbReference type="ARBA" id="ARBA00022737"/>
    </source>
</evidence>
<dbReference type="AlphaFoldDB" id="A0A937FJF1"/>
<dbReference type="EMBL" id="JAESWA010000022">
    <property type="protein sequence ID" value="MBL4932631.1"/>
    <property type="molecule type" value="Genomic_DNA"/>
</dbReference>
<keyword evidence="1" id="KW-0677">Repeat</keyword>
<comment type="caution">
    <text evidence="5">The sequence shown here is derived from an EMBL/GenBank/DDBJ whole genome shotgun (WGS) entry which is preliminary data.</text>
</comment>
<keyword evidence="3" id="KW-0732">Signal</keyword>
<keyword evidence="6" id="KW-1185">Reference proteome</keyword>
<name>A0A937FJF1_9CLOT</name>
<dbReference type="SUPFAM" id="SSF54001">
    <property type="entry name" value="Cysteine proteinases"/>
    <property type="match status" value="1"/>
</dbReference>
<evidence type="ECO:0000256" key="2">
    <source>
        <dbReference type="PROSITE-ProRule" id="PRU00591"/>
    </source>
</evidence>